<keyword evidence="2" id="KW-1185">Reference proteome</keyword>
<evidence type="ECO:0000313" key="2">
    <source>
        <dbReference type="Proteomes" id="UP001246858"/>
    </source>
</evidence>
<reference evidence="1" key="1">
    <citation type="submission" date="2023-07" db="EMBL/GenBank/DDBJ databases">
        <title>Sorghum-associated microbial communities from plants grown in Nebraska, USA.</title>
        <authorList>
            <person name="Schachtman D."/>
        </authorList>
    </citation>
    <scope>NUCLEOTIDE SEQUENCE</scope>
    <source>
        <strain evidence="1">2697</strain>
    </source>
</reference>
<protein>
    <submittedName>
        <fullName evidence="1">Uncharacterized protein</fullName>
    </submittedName>
</protein>
<organism evidence="1 2">
    <name type="scientific">Pedobacter africanus</name>
    <dbReference type="NCBI Taxonomy" id="151894"/>
    <lineage>
        <taxon>Bacteria</taxon>
        <taxon>Pseudomonadati</taxon>
        <taxon>Bacteroidota</taxon>
        <taxon>Sphingobacteriia</taxon>
        <taxon>Sphingobacteriales</taxon>
        <taxon>Sphingobacteriaceae</taxon>
        <taxon>Pedobacter</taxon>
    </lineage>
</organism>
<accession>A0ACC6KT65</accession>
<name>A0ACC6KT65_9SPHI</name>
<evidence type="ECO:0000313" key="1">
    <source>
        <dbReference type="EMBL" id="MDR6782339.1"/>
    </source>
</evidence>
<dbReference type="EMBL" id="JAVDTF010000001">
    <property type="protein sequence ID" value="MDR6782339.1"/>
    <property type="molecule type" value="Genomic_DNA"/>
</dbReference>
<gene>
    <name evidence="1" type="ORF">J2X78_000891</name>
</gene>
<comment type="caution">
    <text evidence="1">The sequence shown here is derived from an EMBL/GenBank/DDBJ whole genome shotgun (WGS) entry which is preliminary data.</text>
</comment>
<dbReference type="Proteomes" id="UP001246858">
    <property type="component" value="Unassembled WGS sequence"/>
</dbReference>
<sequence>MKKTYVIVAILLSSFGGFYLLTSITQTKSPTGFKREFVDSEIKLSNSYEFQNRAFDFLWKSGNDIWFLNYRSPLKPLKTNSALTEPKEVTLEIPNGFDTTVRTMNFDRLDSTIFVTNAKSDIMLSTPKHSTNYKVPSLLFDIIKGISPTSVVVRGFNFSSGQAEAELAKIKLSKLPETVKRFKIPKQSDGFYSTDGKLHYDVKSAKLFYMFFYRGEFLCLDTNLNLLYKANTIDTVRTAKVTFGPYTQRMVNGKSVKSRKLLKRLENVNRSITVEGDYIYIHSYLKADNETKEMTQKNEPIDIYSIKDGKYVHSIYLPRYFGKRLRNFRVDKNKIVAIYENRVNIFDLKTN</sequence>
<proteinExistence type="predicted"/>